<comment type="caution">
    <text evidence="1">The sequence shown here is derived from an EMBL/GenBank/DDBJ whole genome shotgun (WGS) entry which is preliminary data.</text>
</comment>
<organism evidence="1 2">
    <name type="scientific">Ambrosiozyma monospora</name>
    <name type="common">Yeast</name>
    <name type="synonym">Endomycopsis monosporus</name>
    <dbReference type="NCBI Taxonomy" id="43982"/>
    <lineage>
        <taxon>Eukaryota</taxon>
        <taxon>Fungi</taxon>
        <taxon>Dikarya</taxon>
        <taxon>Ascomycota</taxon>
        <taxon>Saccharomycotina</taxon>
        <taxon>Pichiomycetes</taxon>
        <taxon>Pichiales</taxon>
        <taxon>Pichiaceae</taxon>
        <taxon>Ambrosiozyma</taxon>
    </lineage>
</organism>
<sequence length="170" mass="19654">MGDSNTPFDIVTFNVQKLTSLIKFDLLFSNLFNPAPPSILGLTELDVPGDKTDTMIDSFKQQGYTFFTPLHHDEHHSWPEFDLHSSFQGKPVSMLTRFVTSLPSRTLGMMHQRRLCWEANWFDDTLVTETTQLLGFEDAYFIFSENLEQVQQNEKDSYPKKGEAKKIRLL</sequence>
<keyword evidence="2" id="KW-1185">Reference proteome</keyword>
<gene>
    <name evidence="1" type="ORF">Amon01_000581300</name>
</gene>
<name>A0A9W7DI43_AMBMO</name>
<dbReference type="AlphaFoldDB" id="A0A9W7DI43"/>
<dbReference type="Proteomes" id="UP001165063">
    <property type="component" value="Unassembled WGS sequence"/>
</dbReference>
<proteinExistence type="predicted"/>
<accession>A0A9W7DI43</accession>
<reference evidence="1" key="1">
    <citation type="submission" date="2023-04" db="EMBL/GenBank/DDBJ databases">
        <title>Ambrosiozyma monospora NBRC 1965.</title>
        <authorList>
            <person name="Ichikawa N."/>
            <person name="Sato H."/>
            <person name="Tonouchi N."/>
        </authorList>
    </citation>
    <scope>NUCLEOTIDE SEQUENCE</scope>
    <source>
        <strain evidence="1">NBRC 1965</strain>
    </source>
</reference>
<evidence type="ECO:0000313" key="2">
    <source>
        <dbReference type="Proteomes" id="UP001165063"/>
    </source>
</evidence>
<protein>
    <submittedName>
        <fullName evidence="1">Unnamed protein product</fullName>
    </submittedName>
</protein>
<evidence type="ECO:0000313" key="1">
    <source>
        <dbReference type="EMBL" id="GMG39997.1"/>
    </source>
</evidence>
<dbReference type="EMBL" id="BSXU01003384">
    <property type="protein sequence ID" value="GMG39997.1"/>
    <property type="molecule type" value="Genomic_DNA"/>
</dbReference>